<dbReference type="AlphaFoldDB" id="A0A9D2HY98"/>
<sequence length="210" mass="23785">MKLKQDDVILFIGDSITDVGRNREDGYNLGSGYPLMVAGALSARYPELQLQFLNRGIGGNKIGDLKERWETDCLDLKPNVVSILIGINDTWHAIGQDKFATADYLDFFEATYRQLLEDVRNQLDAQIVILEPFVLSEPIDRLEWRKDLDPRIQIVRRLANEFATDFIPLDGLLNEMGMKTSYAYLTGDDGVHPTTAGHGIIAQEWLKRVD</sequence>
<dbReference type="CDD" id="cd01834">
    <property type="entry name" value="SGNH_hydrolase_like_2"/>
    <property type="match status" value="1"/>
</dbReference>
<evidence type="ECO:0000313" key="2">
    <source>
        <dbReference type="EMBL" id="HJA89796.1"/>
    </source>
</evidence>
<dbReference type="EMBL" id="DWYW01000066">
    <property type="protein sequence ID" value="HJA89796.1"/>
    <property type="molecule type" value="Genomic_DNA"/>
</dbReference>
<reference evidence="2" key="1">
    <citation type="journal article" date="2021" name="PeerJ">
        <title>Extensive microbial diversity within the chicken gut microbiome revealed by metagenomics and culture.</title>
        <authorList>
            <person name="Gilroy R."/>
            <person name="Ravi A."/>
            <person name="Getino M."/>
            <person name="Pursley I."/>
            <person name="Horton D.L."/>
            <person name="Alikhan N.F."/>
            <person name="Baker D."/>
            <person name="Gharbi K."/>
            <person name="Hall N."/>
            <person name="Watson M."/>
            <person name="Adriaenssens E.M."/>
            <person name="Foster-Nyarko E."/>
            <person name="Jarju S."/>
            <person name="Secka A."/>
            <person name="Antonio M."/>
            <person name="Oren A."/>
            <person name="Chaudhuri R.R."/>
            <person name="La Ragione R."/>
            <person name="Hildebrand F."/>
            <person name="Pallen M.J."/>
        </authorList>
    </citation>
    <scope>NUCLEOTIDE SEQUENCE</scope>
    <source>
        <strain evidence="2">CHK171-505</strain>
    </source>
</reference>
<dbReference type="GO" id="GO:0004622">
    <property type="term" value="F:phosphatidylcholine lysophospholipase activity"/>
    <property type="evidence" value="ECO:0007669"/>
    <property type="project" value="TreeGrafter"/>
</dbReference>
<dbReference type="Pfam" id="PF13472">
    <property type="entry name" value="Lipase_GDSL_2"/>
    <property type="match status" value="1"/>
</dbReference>
<organism evidence="2 3">
    <name type="scientific">Candidatus Jeotgalibaca merdavium</name>
    <dbReference type="NCBI Taxonomy" id="2838627"/>
    <lineage>
        <taxon>Bacteria</taxon>
        <taxon>Bacillati</taxon>
        <taxon>Bacillota</taxon>
        <taxon>Bacilli</taxon>
        <taxon>Lactobacillales</taxon>
        <taxon>Carnobacteriaceae</taxon>
        <taxon>Jeotgalibaca</taxon>
    </lineage>
</organism>
<dbReference type="Gene3D" id="3.40.50.1110">
    <property type="entry name" value="SGNH hydrolase"/>
    <property type="match status" value="1"/>
</dbReference>
<accession>A0A9D2HY98</accession>
<evidence type="ECO:0000313" key="3">
    <source>
        <dbReference type="Proteomes" id="UP000886856"/>
    </source>
</evidence>
<dbReference type="SUPFAM" id="SSF52266">
    <property type="entry name" value="SGNH hydrolase"/>
    <property type="match status" value="1"/>
</dbReference>
<dbReference type="InterPro" id="IPR036514">
    <property type="entry name" value="SGNH_hydro_sf"/>
</dbReference>
<keyword evidence="2" id="KW-0378">Hydrolase</keyword>
<name>A0A9D2HY98_9LACT</name>
<dbReference type="PANTHER" id="PTHR30383:SF5">
    <property type="entry name" value="SGNH HYDROLASE-TYPE ESTERASE DOMAIN-CONTAINING PROTEIN"/>
    <property type="match status" value="1"/>
</dbReference>
<proteinExistence type="predicted"/>
<dbReference type="InterPro" id="IPR013830">
    <property type="entry name" value="SGNH_hydro"/>
</dbReference>
<dbReference type="Proteomes" id="UP000886856">
    <property type="component" value="Unassembled WGS sequence"/>
</dbReference>
<feature type="domain" description="SGNH hydrolase-type esterase" evidence="1">
    <location>
        <begin position="11"/>
        <end position="199"/>
    </location>
</feature>
<comment type="caution">
    <text evidence="2">The sequence shown here is derived from an EMBL/GenBank/DDBJ whole genome shotgun (WGS) entry which is preliminary data.</text>
</comment>
<reference evidence="2" key="2">
    <citation type="submission" date="2021-04" db="EMBL/GenBank/DDBJ databases">
        <authorList>
            <person name="Gilroy R."/>
        </authorList>
    </citation>
    <scope>NUCLEOTIDE SEQUENCE</scope>
    <source>
        <strain evidence="2">CHK171-505</strain>
    </source>
</reference>
<dbReference type="PANTHER" id="PTHR30383">
    <property type="entry name" value="THIOESTERASE 1/PROTEASE 1/LYSOPHOSPHOLIPASE L1"/>
    <property type="match status" value="1"/>
</dbReference>
<evidence type="ECO:0000259" key="1">
    <source>
        <dbReference type="Pfam" id="PF13472"/>
    </source>
</evidence>
<protein>
    <submittedName>
        <fullName evidence="2">SGNH/GDSL hydrolase family protein</fullName>
    </submittedName>
</protein>
<dbReference type="InterPro" id="IPR051532">
    <property type="entry name" value="Ester_Hydrolysis_Enzymes"/>
</dbReference>
<gene>
    <name evidence="2" type="ORF">H9948_03300</name>
</gene>